<dbReference type="STRING" id="1257118.L8GT88"/>
<dbReference type="GO" id="GO:0046872">
    <property type="term" value="F:metal ion binding"/>
    <property type="evidence" value="ECO:0007669"/>
    <property type="project" value="UniProtKB-UniRule"/>
</dbReference>
<evidence type="ECO:0000256" key="7">
    <source>
        <dbReference type="ARBA" id="ARBA00044466"/>
    </source>
</evidence>
<comment type="catalytic activity">
    <reaction evidence="9">
        <text>3'-phosphoadenylyl sulfate + H2O = adenosine 5'-phosphosulfate + phosphate</text>
        <dbReference type="Rhea" id="RHEA:77639"/>
        <dbReference type="ChEBI" id="CHEBI:15377"/>
        <dbReference type="ChEBI" id="CHEBI:43474"/>
        <dbReference type="ChEBI" id="CHEBI:58243"/>
        <dbReference type="ChEBI" id="CHEBI:58339"/>
        <dbReference type="EC" id="3.1.3.7"/>
    </reaction>
    <physiologicalReaction direction="left-to-right" evidence="9">
        <dbReference type="Rhea" id="RHEA:77640"/>
    </physiologicalReaction>
</comment>
<dbReference type="GO" id="GO:0046854">
    <property type="term" value="P:phosphatidylinositol phosphate biosynthetic process"/>
    <property type="evidence" value="ECO:0007669"/>
    <property type="project" value="InterPro"/>
</dbReference>
<dbReference type="EMBL" id="KB008034">
    <property type="protein sequence ID" value="ELR15351.1"/>
    <property type="molecule type" value="Genomic_DNA"/>
</dbReference>
<keyword evidence="6 10" id="KW-0460">Magnesium</keyword>
<gene>
    <name evidence="12" type="ORF">ACA1_328760</name>
</gene>
<dbReference type="InterPro" id="IPR020550">
    <property type="entry name" value="Inositol_monophosphatase_CS"/>
</dbReference>
<evidence type="ECO:0000256" key="6">
    <source>
        <dbReference type="ARBA" id="ARBA00022842"/>
    </source>
</evidence>
<dbReference type="OMA" id="MSYQQER"/>
<dbReference type="PRINTS" id="PR00377">
    <property type="entry name" value="IMPHPHTASES"/>
</dbReference>
<dbReference type="FunFam" id="3.40.190.80:FF:000003">
    <property type="entry name" value="PAP-specific phosphatase HAL2-like"/>
    <property type="match status" value="1"/>
</dbReference>
<protein>
    <recommendedName>
        <fullName evidence="3 11">3'(2'),5'-bisphosphate nucleotidase</fullName>
        <ecNumber evidence="3 11">3.1.3.7</ecNumber>
    </recommendedName>
</protein>
<sequence length="354" mass="37966">MSSSSSSIGGLPFAQERQAALEAVVGACQLVRRVQESLVSQETLEKRDRSPVTVADYAAQVLIVHHLTHHFPAYPFIAEESSGELRREGKEEMRARLLDHVRTVVPSIQDEAALLDVIDRGGSGVTKARKEEGEEAKSPSGLWWTLDPIGIFCVMREQYAIALALMQDNEPVLGVLGCPALPHDIADASSPVGCVLVAVKGQGCFMRSASKEAAEETKVSASSVTDSAQANFTESVEASHSSHDVSQRIAQKLGVTAAPVRMDSQCKYGIVARGDASIYLRLTSSSYVENIWDHAAGVVIVKEAGGEVTDLEGKPLDWSHGKKLSHNKGVVATNGKLHQAVLDAVQAALHENKL</sequence>
<accession>L8GT88</accession>
<feature type="binding site" evidence="10">
    <location>
        <position position="79"/>
    </location>
    <ligand>
        <name>Mg(2+)</name>
        <dbReference type="ChEBI" id="CHEBI:18420"/>
        <label>1</label>
        <note>catalytic</note>
    </ligand>
</feature>
<feature type="binding site" evidence="10">
    <location>
        <position position="147"/>
    </location>
    <ligand>
        <name>Mg(2+)</name>
        <dbReference type="ChEBI" id="CHEBI:18420"/>
        <label>1</label>
        <note>catalytic</note>
    </ligand>
</feature>
<feature type="binding site" evidence="10">
    <location>
        <position position="293"/>
    </location>
    <ligand>
        <name>Mg(2+)</name>
        <dbReference type="ChEBI" id="CHEBI:18420"/>
        <label>1</label>
        <note>catalytic</note>
    </ligand>
</feature>
<evidence type="ECO:0000313" key="13">
    <source>
        <dbReference type="Proteomes" id="UP000011083"/>
    </source>
</evidence>
<dbReference type="RefSeq" id="XP_004337364.1">
    <property type="nucleotide sequence ID" value="XM_004337316.1"/>
</dbReference>
<dbReference type="EC" id="3.1.3.7" evidence="3 11"/>
<name>L8GT88_ACACF</name>
<comment type="cofactor">
    <cofactor evidence="1 10 11">
        <name>Mg(2+)</name>
        <dbReference type="ChEBI" id="CHEBI:18420"/>
    </cofactor>
</comment>
<dbReference type="GO" id="GO:0000103">
    <property type="term" value="P:sulfate assimilation"/>
    <property type="evidence" value="ECO:0007669"/>
    <property type="project" value="TreeGrafter"/>
</dbReference>
<dbReference type="OrthoDB" id="411145at2759"/>
<dbReference type="NCBIfam" id="TIGR01330">
    <property type="entry name" value="bisphos_HAL2"/>
    <property type="match status" value="1"/>
</dbReference>
<keyword evidence="5 11" id="KW-0378">Hydrolase</keyword>
<dbReference type="AlphaFoldDB" id="L8GT88"/>
<dbReference type="InterPro" id="IPR000760">
    <property type="entry name" value="Inositol_monophosphatase-like"/>
</dbReference>
<dbReference type="CDD" id="cd01517">
    <property type="entry name" value="PAP_phosphatase"/>
    <property type="match status" value="1"/>
</dbReference>
<evidence type="ECO:0000256" key="3">
    <source>
        <dbReference type="ARBA" id="ARBA00012633"/>
    </source>
</evidence>
<evidence type="ECO:0000256" key="8">
    <source>
        <dbReference type="ARBA" id="ARBA00044479"/>
    </source>
</evidence>
<keyword evidence="13" id="KW-1185">Reference proteome</keyword>
<dbReference type="Gene3D" id="3.40.190.80">
    <property type="match status" value="1"/>
</dbReference>
<evidence type="ECO:0000256" key="1">
    <source>
        <dbReference type="ARBA" id="ARBA00001946"/>
    </source>
</evidence>
<dbReference type="InterPro" id="IPR006239">
    <property type="entry name" value="DPNP"/>
</dbReference>
<dbReference type="Proteomes" id="UP000011083">
    <property type="component" value="Unassembled WGS sequence"/>
</dbReference>
<evidence type="ECO:0000256" key="11">
    <source>
        <dbReference type="RuleBase" id="RU368076"/>
    </source>
</evidence>
<evidence type="ECO:0000256" key="9">
    <source>
        <dbReference type="ARBA" id="ARBA00044484"/>
    </source>
</evidence>
<dbReference type="GO" id="GO:0008441">
    <property type="term" value="F:3'(2'),5'-bisphosphate nucleotidase activity"/>
    <property type="evidence" value="ECO:0007669"/>
    <property type="project" value="UniProtKB-UniRule"/>
</dbReference>
<dbReference type="Pfam" id="PF00459">
    <property type="entry name" value="Inositol_P"/>
    <property type="match status" value="1"/>
</dbReference>
<dbReference type="VEuPathDB" id="AmoebaDB:ACA1_328760"/>
<dbReference type="InterPro" id="IPR051090">
    <property type="entry name" value="Inositol_monoP_superfamily"/>
</dbReference>
<dbReference type="SUPFAM" id="SSF56655">
    <property type="entry name" value="Carbohydrate phosphatase"/>
    <property type="match status" value="1"/>
</dbReference>
<evidence type="ECO:0000256" key="4">
    <source>
        <dbReference type="ARBA" id="ARBA00022723"/>
    </source>
</evidence>
<keyword evidence="4 10" id="KW-0479">Metal-binding</keyword>
<dbReference type="GO" id="GO:0043647">
    <property type="term" value="P:inositol phosphate metabolic process"/>
    <property type="evidence" value="ECO:0007669"/>
    <property type="project" value="UniProtKB-UniRule"/>
</dbReference>
<dbReference type="Gene3D" id="3.30.540.10">
    <property type="entry name" value="Fructose-1,6-Bisphosphatase, subunit A, domain 1"/>
    <property type="match status" value="1"/>
</dbReference>
<dbReference type="GeneID" id="14915990"/>
<dbReference type="PROSITE" id="PS00630">
    <property type="entry name" value="IMP_2"/>
    <property type="match status" value="1"/>
</dbReference>
<feature type="binding site" evidence="10">
    <location>
        <position position="149"/>
    </location>
    <ligand>
        <name>Mg(2+)</name>
        <dbReference type="ChEBI" id="CHEBI:18420"/>
        <label>1</label>
        <note>catalytic</note>
    </ligand>
</feature>
<organism evidence="12 13">
    <name type="scientific">Acanthamoeba castellanii (strain ATCC 30010 / Neff)</name>
    <dbReference type="NCBI Taxonomy" id="1257118"/>
    <lineage>
        <taxon>Eukaryota</taxon>
        <taxon>Amoebozoa</taxon>
        <taxon>Discosea</taxon>
        <taxon>Longamoebia</taxon>
        <taxon>Centramoebida</taxon>
        <taxon>Acanthamoebidae</taxon>
        <taxon>Acanthamoeba</taxon>
    </lineage>
</organism>
<evidence type="ECO:0000256" key="5">
    <source>
        <dbReference type="ARBA" id="ARBA00022801"/>
    </source>
</evidence>
<comment type="catalytic activity">
    <reaction evidence="8">
        <text>adenosine 3',5'-bisphosphate + H2O = AMP + phosphate</text>
        <dbReference type="Rhea" id="RHEA:10040"/>
        <dbReference type="ChEBI" id="CHEBI:15377"/>
        <dbReference type="ChEBI" id="CHEBI:43474"/>
        <dbReference type="ChEBI" id="CHEBI:58343"/>
        <dbReference type="ChEBI" id="CHEBI:456215"/>
        <dbReference type="EC" id="3.1.3.7"/>
    </reaction>
    <physiologicalReaction direction="left-to-right" evidence="8">
        <dbReference type="Rhea" id="RHEA:10041"/>
    </physiologicalReaction>
</comment>
<comment type="similarity">
    <text evidence="2 11">Belongs to the inositol monophosphatase superfamily.</text>
</comment>
<evidence type="ECO:0000256" key="10">
    <source>
        <dbReference type="PIRSR" id="PIRSR600760-2"/>
    </source>
</evidence>
<comment type="function">
    <text evidence="11">Converts adenosine 3'-phosphate 5'-phosphosulfate (PAPS) to adenosine 5'-phosphosulfate (APS) and 3'(2')-phosphoadenosine 5'-phosphate (PAP) to AMP.</text>
</comment>
<evidence type="ECO:0000256" key="2">
    <source>
        <dbReference type="ARBA" id="ARBA00009759"/>
    </source>
</evidence>
<dbReference type="PANTHER" id="PTHR43200">
    <property type="entry name" value="PHOSPHATASE"/>
    <property type="match status" value="1"/>
</dbReference>
<dbReference type="PANTHER" id="PTHR43200:SF6">
    <property type="entry name" value="3'(2'),5'-BISPHOSPHATE NUCLEOTIDASE"/>
    <property type="match status" value="1"/>
</dbReference>
<proteinExistence type="inferred from homology"/>
<reference evidence="12 13" key="1">
    <citation type="journal article" date="2013" name="Genome Biol.">
        <title>Genome of Acanthamoeba castellanii highlights extensive lateral gene transfer and early evolution of tyrosine kinase signaling.</title>
        <authorList>
            <person name="Clarke M."/>
            <person name="Lohan A.J."/>
            <person name="Liu B."/>
            <person name="Lagkouvardos I."/>
            <person name="Roy S."/>
            <person name="Zafar N."/>
            <person name="Bertelli C."/>
            <person name="Schilde C."/>
            <person name="Kianianmomeni A."/>
            <person name="Burglin T.R."/>
            <person name="Frech C."/>
            <person name="Turcotte B."/>
            <person name="Kopec K.O."/>
            <person name="Synnott J.M."/>
            <person name="Choo C."/>
            <person name="Paponov I."/>
            <person name="Finkler A."/>
            <person name="Soon Heng Tan C."/>
            <person name="Hutchins A.P."/>
            <person name="Weinmeier T."/>
            <person name="Rattei T."/>
            <person name="Chu J.S."/>
            <person name="Gimenez G."/>
            <person name="Irimia M."/>
            <person name="Rigden D.J."/>
            <person name="Fitzpatrick D.A."/>
            <person name="Lorenzo-Morales J."/>
            <person name="Bateman A."/>
            <person name="Chiu C.H."/>
            <person name="Tang P."/>
            <person name="Hegemann P."/>
            <person name="Fromm H."/>
            <person name="Raoult D."/>
            <person name="Greub G."/>
            <person name="Miranda-Saavedra D."/>
            <person name="Chen N."/>
            <person name="Nash P."/>
            <person name="Ginger M.L."/>
            <person name="Horn M."/>
            <person name="Schaap P."/>
            <person name="Caler L."/>
            <person name="Loftus B."/>
        </authorList>
    </citation>
    <scope>NUCLEOTIDE SEQUENCE [LARGE SCALE GENOMIC DNA]</scope>
    <source>
        <strain evidence="12 13">Neff</strain>
    </source>
</reference>
<dbReference type="KEGG" id="acan:ACA1_328760"/>
<evidence type="ECO:0000313" key="12">
    <source>
        <dbReference type="EMBL" id="ELR15351.1"/>
    </source>
</evidence>
<comment type="catalytic activity">
    <reaction evidence="7">
        <text>adenosine 2',5'-bisphosphate + H2O = AMP + phosphate</text>
        <dbReference type="Rhea" id="RHEA:77643"/>
        <dbReference type="ChEBI" id="CHEBI:15377"/>
        <dbReference type="ChEBI" id="CHEBI:43474"/>
        <dbReference type="ChEBI" id="CHEBI:194156"/>
        <dbReference type="ChEBI" id="CHEBI:456215"/>
        <dbReference type="EC" id="3.1.3.7"/>
    </reaction>
    <physiologicalReaction direction="left-to-right" evidence="7">
        <dbReference type="Rhea" id="RHEA:77644"/>
    </physiologicalReaction>
</comment>